<organism evidence="3 4">
    <name type="scientific">Saccharicrinis carchari</name>
    <dbReference type="NCBI Taxonomy" id="1168039"/>
    <lineage>
        <taxon>Bacteria</taxon>
        <taxon>Pseudomonadati</taxon>
        <taxon>Bacteroidota</taxon>
        <taxon>Bacteroidia</taxon>
        <taxon>Marinilabiliales</taxon>
        <taxon>Marinilabiliaceae</taxon>
        <taxon>Saccharicrinis</taxon>
    </lineage>
</organism>
<dbReference type="EMBL" id="FXTB01000003">
    <property type="protein sequence ID" value="SMO61776.1"/>
    <property type="molecule type" value="Genomic_DNA"/>
</dbReference>
<reference evidence="3 4" key="1">
    <citation type="submission" date="2017-05" db="EMBL/GenBank/DDBJ databases">
        <authorList>
            <person name="Varghese N."/>
            <person name="Submissions S."/>
        </authorList>
    </citation>
    <scope>NUCLEOTIDE SEQUENCE [LARGE SCALE GENOMIC DNA]</scope>
    <source>
        <strain evidence="3 4">DSM 27040</strain>
    </source>
</reference>
<accession>A0A521CQS8</accession>
<protein>
    <recommendedName>
        <fullName evidence="5">DUF4834 domain-containing protein</fullName>
    </recommendedName>
</protein>
<dbReference type="Proteomes" id="UP000319040">
    <property type="component" value="Unassembled WGS sequence"/>
</dbReference>
<feature type="region of interest" description="Disordered" evidence="1">
    <location>
        <begin position="41"/>
        <end position="84"/>
    </location>
</feature>
<keyword evidence="4" id="KW-1185">Reference proteome</keyword>
<keyword evidence="2" id="KW-0812">Transmembrane</keyword>
<sequence length="84" mass="10161">MGLLKTIFFILVFYYLFRFIARVIVPFLLGRQMNKMNNHYKREQSFKTQKKREEGKVTIQKKHKSPKKVSPDVGEYIDYEEVKD</sequence>
<proteinExistence type="predicted"/>
<feature type="transmembrane region" description="Helical" evidence="2">
    <location>
        <begin position="6"/>
        <end position="29"/>
    </location>
</feature>
<dbReference type="InterPro" id="IPR032272">
    <property type="entry name" value="DUF4834"/>
</dbReference>
<evidence type="ECO:0000256" key="2">
    <source>
        <dbReference type="SAM" id="Phobius"/>
    </source>
</evidence>
<name>A0A521CQS8_SACCC</name>
<keyword evidence="2" id="KW-0472">Membrane</keyword>
<dbReference type="AlphaFoldDB" id="A0A521CQS8"/>
<evidence type="ECO:0000313" key="4">
    <source>
        <dbReference type="Proteomes" id="UP000319040"/>
    </source>
</evidence>
<feature type="compositionally biased region" description="Basic and acidic residues" evidence="1">
    <location>
        <begin position="41"/>
        <end position="56"/>
    </location>
</feature>
<dbReference type="Pfam" id="PF16118">
    <property type="entry name" value="DUF4834"/>
    <property type="match status" value="1"/>
</dbReference>
<evidence type="ECO:0000313" key="3">
    <source>
        <dbReference type="EMBL" id="SMO61776.1"/>
    </source>
</evidence>
<dbReference type="RefSeq" id="WP_142533081.1">
    <property type="nucleotide sequence ID" value="NZ_FXTB01000003.1"/>
</dbReference>
<keyword evidence="2" id="KW-1133">Transmembrane helix</keyword>
<feature type="compositionally biased region" description="Acidic residues" evidence="1">
    <location>
        <begin position="75"/>
        <end position="84"/>
    </location>
</feature>
<evidence type="ECO:0000256" key="1">
    <source>
        <dbReference type="SAM" id="MobiDB-lite"/>
    </source>
</evidence>
<dbReference type="OrthoDB" id="1122090at2"/>
<evidence type="ECO:0008006" key="5">
    <source>
        <dbReference type="Google" id="ProtNLM"/>
    </source>
</evidence>
<gene>
    <name evidence="3" type="ORF">SAMN06265379_103398</name>
</gene>